<dbReference type="RefSeq" id="WP_106604977.1">
    <property type="nucleotide sequence ID" value="NZ_PYGK01000015.1"/>
</dbReference>
<dbReference type="OrthoDB" id="676646at2"/>
<dbReference type="EMBL" id="PYGK01000015">
    <property type="protein sequence ID" value="PSL24415.1"/>
    <property type="molecule type" value="Genomic_DNA"/>
</dbReference>
<name>A0A2P8FRY4_9BACT</name>
<gene>
    <name evidence="1" type="ORF">CLV42_1151</name>
</gene>
<accession>A0A2P8FRY4</accession>
<organism evidence="1 2">
    <name type="scientific">Chitinophaga ginsengisoli</name>
    <dbReference type="NCBI Taxonomy" id="363837"/>
    <lineage>
        <taxon>Bacteria</taxon>
        <taxon>Pseudomonadati</taxon>
        <taxon>Bacteroidota</taxon>
        <taxon>Chitinophagia</taxon>
        <taxon>Chitinophagales</taxon>
        <taxon>Chitinophagaceae</taxon>
        <taxon>Chitinophaga</taxon>
    </lineage>
</organism>
<dbReference type="Proteomes" id="UP000240978">
    <property type="component" value="Unassembled WGS sequence"/>
</dbReference>
<protein>
    <submittedName>
        <fullName evidence="1">Uncharacterized protein</fullName>
    </submittedName>
</protein>
<comment type="caution">
    <text evidence="1">The sequence shown here is derived from an EMBL/GenBank/DDBJ whole genome shotgun (WGS) entry which is preliminary data.</text>
</comment>
<evidence type="ECO:0000313" key="1">
    <source>
        <dbReference type="EMBL" id="PSL24415.1"/>
    </source>
</evidence>
<sequence>MKNVENNLLNLWHKEAFSLSSPLLIKPIIDRNIVQYIYSSLLQFFKLEYFHPSPPDTPIEDINWIHSLLANKENLGCYYALNEICNLLNYYESIKKELPNSMEGAVKDPKILRTFLFELFIYQKLDNAGILNKKKVVRNNQELEGVCQINGREFLFECKKAYYPKLDSLDALVYVLKTFSAKRTMFNNPQGMICFLTVPKPIVKGFKKAFNAYLPTLVNLNNSLSASTPEFSEDLFGGKVTVKLYDEIDFIEAHLQNNYDILFYLKPVSRLDGLRYLYGKSVVNFSQYQSEIFKKLEGILKKVKMQHRPFNGPKIIFIDTEAYPEFRMGLFQTEKSVVITEIDRIINKERFANTIICITRRSIKEGKLVNDVYIYAPPNLNEEGRIAGRMFEQN</sequence>
<proteinExistence type="predicted"/>
<keyword evidence="2" id="KW-1185">Reference proteome</keyword>
<dbReference type="AlphaFoldDB" id="A0A2P8FRY4"/>
<evidence type="ECO:0000313" key="2">
    <source>
        <dbReference type="Proteomes" id="UP000240978"/>
    </source>
</evidence>
<reference evidence="1 2" key="1">
    <citation type="submission" date="2018-03" db="EMBL/GenBank/DDBJ databases">
        <title>Genomic Encyclopedia of Archaeal and Bacterial Type Strains, Phase II (KMG-II): from individual species to whole genera.</title>
        <authorList>
            <person name="Goeker M."/>
        </authorList>
    </citation>
    <scope>NUCLEOTIDE SEQUENCE [LARGE SCALE GENOMIC DNA]</scope>
    <source>
        <strain evidence="1 2">DSM 18107</strain>
    </source>
</reference>